<proteinExistence type="predicted"/>
<name>A0A6M6JV60_9PSEU</name>
<evidence type="ECO:0000313" key="3">
    <source>
        <dbReference type="EMBL" id="QJY50906.1"/>
    </source>
</evidence>
<keyword evidence="1" id="KW-1133">Transmembrane helix</keyword>
<keyword evidence="1" id="KW-0812">Transmembrane</keyword>
<feature type="transmembrane region" description="Helical" evidence="1">
    <location>
        <begin position="241"/>
        <end position="258"/>
    </location>
</feature>
<gene>
    <name evidence="3" type="ORF">HOP40_25265</name>
</gene>
<feature type="transmembrane region" description="Helical" evidence="1">
    <location>
        <begin position="147"/>
        <end position="171"/>
    </location>
</feature>
<evidence type="ECO:0000259" key="2">
    <source>
        <dbReference type="Pfam" id="PF07786"/>
    </source>
</evidence>
<dbReference type="AlphaFoldDB" id="A0A6M6JV60"/>
<evidence type="ECO:0000256" key="1">
    <source>
        <dbReference type="SAM" id="Phobius"/>
    </source>
</evidence>
<keyword evidence="4" id="KW-1185">Reference proteome</keyword>
<protein>
    <submittedName>
        <fullName evidence="3">DUF1624 domain-containing protein</fullName>
    </submittedName>
</protein>
<organism evidence="3 4">
    <name type="scientific">Pseudonocardia broussonetiae</name>
    <dbReference type="NCBI Taxonomy" id="2736640"/>
    <lineage>
        <taxon>Bacteria</taxon>
        <taxon>Bacillati</taxon>
        <taxon>Actinomycetota</taxon>
        <taxon>Actinomycetes</taxon>
        <taxon>Pseudonocardiales</taxon>
        <taxon>Pseudonocardiaceae</taxon>
        <taxon>Pseudonocardia</taxon>
    </lineage>
</organism>
<feature type="transmembrane region" description="Helical" evidence="1">
    <location>
        <begin position="295"/>
        <end position="312"/>
    </location>
</feature>
<feature type="transmembrane region" description="Helical" evidence="1">
    <location>
        <begin position="105"/>
        <end position="127"/>
    </location>
</feature>
<feature type="transmembrane region" description="Helical" evidence="1">
    <location>
        <begin position="183"/>
        <end position="203"/>
    </location>
</feature>
<keyword evidence="1" id="KW-0472">Membrane</keyword>
<accession>A0A6M6JV60</accession>
<dbReference type="InterPro" id="IPR012429">
    <property type="entry name" value="HGSNAT_cat"/>
</dbReference>
<feature type="transmembrane region" description="Helical" evidence="1">
    <location>
        <begin position="54"/>
        <end position="74"/>
    </location>
</feature>
<reference evidence="3 4" key="1">
    <citation type="submission" date="2020-05" db="EMBL/GenBank/DDBJ databases">
        <authorList>
            <person name="Mo P."/>
        </authorList>
    </citation>
    <scope>NUCLEOTIDE SEQUENCE [LARGE SCALE GENOMIC DNA]</scope>
    <source>
        <strain evidence="3 4">Gen01</strain>
    </source>
</reference>
<feature type="transmembrane region" description="Helical" evidence="1">
    <location>
        <begin position="263"/>
        <end position="283"/>
    </location>
</feature>
<feature type="transmembrane region" description="Helical" evidence="1">
    <location>
        <begin position="28"/>
        <end position="47"/>
    </location>
</feature>
<dbReference type="KEGG" id="pbro:HOP40_25265"/>
<dbReference type="EMBL" id="CP053564">
    <property type="protein sequence ID" value="QJY50906.1"/>
    <property type="molecule type" value="Genomic_DNA"/>
</dbReference>
<feature type="domain" description="Heparan-alpha-glucosaminide N-acetyltransferase catalytic" evidence="2">
    <location>
        <begin position="27"/>
        <end position="184"/>
    </location>
</feature>
<sequence length="346" mass="35065">MVATHTLPLTGPDGAPTLTGLLADGRSSALFAVVAGVGVALSTRGVVDARSHAVAGAGLLVRGLLVGLLGLALVALRPPVAVILAYYGLLFVVAGPLLRLRAGALAAGAAVVVVAGPVLSHLLRAGLRDGPGPQAGLPALADPGQLLVTLSLTGYYPVLPWTAYLLAGMAVGRLDLRRPRTAAFLLAGGAALAVVARVVAAVLRGGGQVPEASARHYGSTPPTTWWWLAVDDPHSGTPLDLAHTTGTALAVIGLCLLLPRVLLWLPAAVGAVPLTLYTAHVVWLAQEPTDGVPTLLRHLVAAAAVGAALTLLGRKGPLETITGLPARLLRHHLSPATPRTSEPGRG</sequence>
<evidence type="ECO:0000313" key="4">
    <source>
        <dbReference type="Proteomes" id="UP000505377"/>
    </source>
</evidence>
<dbReference type="Proteomes" id="UP000505377">
    <property type="component" value="Chromosome"/>
</dbReference>
<feature type="transmembrane region" description="Helical" evidence="1">
    <location>
        <begin position="80"/>
        <end position="98"/>
    </location>
</feature>
<dbReference type="Pfam" id="PF07786">
    <property type="entry name" value="HGSNAT_cat"/>
    <property type="match status" value="1"/>
</dbReference>